<organism evidence="1 2">
    <name type="scientific">Vibrio navarrensis</name>
    <dbReference type="NCBI Taxonomy" id="29495"/>
    <lineage>
        <taxon>Bacteria</taxon>
        <taxon>Pseudomonadati</taxon>
        <taxon>Pseudomonadota</taxon>
        <taxon>Gammaproteobacteria</taxon>
        <taxon>Vibrionales</taxon>
        <taxon>Vibrionaceae</taxon>
        <taxon>Vibrio</taxon>
    </lineage>
</organism>
<dbReference type="EMBL" id="CP065217">
    <property type="protein sequence ID" value="QPL52125.1"/>
    <property type="molecule type" value="Genomic_DNA"/>
</dbReference>
<dbReference type="RefSeq" id="WP_337970590.1">
    <property type="nucleotide sequence ID" value="NZ_CP065217.1"/>
</dbReference>
<evidence type="ECO:0000313" key="2">
    <source>
        <dbReference type="Proteomes" id="UP000594435"/>
    </source>
</evidence>
<name>A0AAJ4I817_9VIBR</name>
<proteinExistence type="predicted"/>
<evidence type="ECO:0000313" key="1">
    <source>
        <dbReference type="EMBL" id="QPL52125.1"/>
    </source>
</evidence>
<gene>
    <name evidence="1" type="ORF">I3X05_08170</name>
</gene>
<sequence length="128" mass="14254">MSHGTTLLNVNIPSYGVMSKLKVNDKLVMIPHNAASLAVTFSKSKPSWILKSFDAIRFSNSEKSSALIAKFLTADGCETRFIFSIYASHVKSNRENLDVICLIDDREYEVCSHGQKQMNAISIIDLLI</sequence>
<dbReference type="AlphaFoldDB" id="A0AAJ4I817"/>
<reference evidence="1 2" key="1">
    <citation type="submission" date="2020-11" db="EMBL/GenBank/DDBJ databases">
        <title>Complete and Circularized Genome Assembly of a human isolate of Vibrio navarrensis biotype pommerensis with MiSeq and MinION Sequence Data.</title>
        <authorList>
            <person name="Schwartz K."/>
            <person name="Borowiak M."/>
            <person name="Deneke C."/>
            <person name="Balau V."/>
            <person name="Metelmann C."/>
            <person name="Strauch E."/>
        </authorList>
    </citation>
    <scope>NUCLEOTIDE SEQUENCE [LARGE SCALE GENOMIC DNA]</scope>
    <source>
        <strain evidence="1 2">20-VB00237</strain>
    </source>
</reference>
<accession>A0AAJ4I817</accession>
<protein>
    <submittedName>
        <fullName evidence="1">Uncharacterized protein</fullName>
    </submittedName>
</protein>
<dbReference type="Proteomes" id="UP000594435">
    <property type="component" value="Chromosome 1"/>
</dbReference>